<gene>
    <name evidence="2" type="ORF">BINO364_LOCUS15920</name>
</gene>
<evidence type="ECO:0000256" key="1">
    <source>
        <dbReference type="SAM" id="MobiDB-lite"/>
    </source>
</evidence>
<keyword evidence="3" id="KW-1185">Reference proteome</keyword>
<dbReference type="Proteomes" id="UP000838878">
    <property type="component" value="Chromosome 9"/>
</dbReference>
<dbReference type="EMBL" id="OV170229">
    <property type="protein sequence ID" value="CAH0731003.1"/>
    <property type="molecule type" value="Genomic_DNA"/>
</dbReference>
<dbReference type="PANTHER" id="PTHR10773:SF19">
    <property type="match status" value="1"/>
</dbReference>
<feature type="non-terminal residue" evidence="2">
    <location>
        <position position="527"/>
    </location>
</feature>
<dbReference type="OrthoDB" id="7367179at2759"/>
<name>A0A8J9VVA3_9NEOP</name>
<accession>A0A8J9VVA3</accession>
<feature type="region of interest" description="Disordered" evidence="1">
    <location>
        <begin position="161"/>
        <end position="192"/>
    </location>
</feature>
<dbReference type="PANTHER" id="PTHR10773">
    <property type="entry name" value="DNA-DIRECTED RNA POLYMERASES I, II, AND III SUBUNIT RPABC2"/>
    <property type="match status" value="1"/>
</dbReference>
<proteinExistence type="predicted"/>
<dbReference type="AlphaFoldDB" id="A0A8J9VVA3"/>
<reference evidence="2" key="1">
    <citation type="submission" date="2021-12" db="EMBL/GenBank/DDBJ databases">
        <authorList>
            <person name="Martin H S."/>
        </authorList>
    </citation>
    <scope>NUCLEOTIDE SEQUENCE</scope>
</reference>
<evidence type="ECO:0000313" key="2">
    <source>
        <dbReference type="EMBL" id="CAH0731003.1"/>
    </source>
</evidence>
<evidence type="ECO:0000313" key="3">
    <source>
        <dbReference type="Proteomes" id="UP000838878"/>
    </source>
</evidence>
<protein>
    <submittedName>
        <fullName evidence="2">Uncharacterized protein</fullName>
    </submittedName>
</protein>
<sequence length="527" mass="61542">MSSDEDETILELCKELKIKIPPKKPKSLTHNSIHPISNLENLDLNNLPNILILDNNENTIASDLVAQTSQQILAHDNLNITTENVITTLEEVDQSALIITEEVIETSMIQEPEEMLEKQTRVVSLEEMSSENVPDLTTVTDGLIDNEQNLIQDVDNVEVNENEKSTNNEYFGDLNSKRKRKSKGQVKSDNKREWTKNKCKKLRLEGESYMGYRRDSKQEKFQVLHDVMRPAREIGPRCFSEFCKKSKLRGCNNIAETERQEIFIIFWKQMDWSQRQQYVVSNVECGNRKQIKKIDSASRRNLSKQYFLNTESQGRVQVCMKTFLSTLGITENSVRYWIEHSEKGMTRKHGGTRPLQEKRSKDCMISLNKFFDDLPKMPSHYCRASSTKLYLEPVVQSKLKLYKLYCEKCNEQQEKPASRWLFDQTFNKKNLSLFSPKKDQCRVANDPVVTDIRALLYEPEGLIKYKLRYDDDYVLLPKRPKPRSNLPKPKLYQSRIPISQIKYNHLQELKRVIPSDCHSYYDSLPHK</sequence>
<organism evidence="2 3">
    <name type="scientific">Brenthis ino</name>
    <name type="common">lesser marbled fritillary</name>
    <dbReference type="NCBI Taxonomy" id="405034"/>
    <lineage>
        <taxon>Eukaryota</taxon>
        <taxon>Metazoa</taxon>
        <taxon>Ecdysozoa</taxon>
        <taxon>Arthropoda</taxon>
        <taxon>Hexapoda</taxon>
        <taxon>Insecta</taxon>
        <taxon>Pterygota</taxon>
        <taxon>Neoptera</taxon>
        <taxon>Endopterygota</taxon>
        <taxon>Lepidoptera</taxon>
        <taxon>Glossata</taxon>
        <taxon>Ditrysia</taxon>
        <taxon>Papilionoidea</taxon>
        <taxon>Nymphalidae</taxon>
        <taxon>Heliconiinae</taxon>
        <taxon>Argynnini</taxon>
        <taxon>Brenthis</taxon>
    </lineage>
</organism>